<dbReference type="PIRSF" id="PIRSF005211">
    <property type="entry name" value="Ab_hydro_YheT"/>
    <property type="match status" value="1"/>
</dbReference>
<comment type="similarity">
    <text evidence="1">Belongs to the AB hydrolase superfamily. AB hydrolase 4 family.</text>
</comment>
<dbReference type="GO" id="GO:0051793">
    <property type="term" value="P:medium-chain fatty acid catabolic process"/>
    <property type="evidence" value="ECO:0000318"/>
    <property type="project" value="GO_Central"/>
</dbReference>
<dbReference type="FunCoup" id="A9V1C9">
    <property type="interactions" value="174"/>
</dbReference>
<feature type="active site" description="Charge relay system" evidence="2">
    <location>
        <position position="337"/>
    </location>
</feature>
<dbReference type="KEGG" id="mbr:MONBRDRAFT_37380"/>
<name>A9V1C9_MONBE</name>
<dbReference type="InterPro" id="IPR012020">
    <property type="entry name" value="ABHD4"/>
</dbReference>
<evidence type="ECO:0000313" key="5">
    <source>
        <dbReference type="Proteomes" id="UP000001357"/>
    </source>
</evidence>
<protein>
    <recommendedName>
        <fullName evidence="3">AB hydrolase-1 domain-containing protein</fullName>
    </recommendedName>
</protein>
<feature type="active site" description="Charge relay system" evidence="2">
    <location>
        <position position="309"/>
    </location>
</feature>
<evidence type="ECO:0000256" key="1">
    <source>
        <dbReference type="ARBA" id="ARBA00010884"/>
    </source>
</evidence>
<dbReference type="InterPro" id="IPR050960">
    <property type="entry name" value="AB_hydrolase_4_sf"/>
</dbReference>
<dbReference type="GO" id="GO:0051792">
    <property type="term" value="P:medium-chain fatty acid biosynthetic process"/>
    <property type="evidence" value="ECO:0000318"/>
    <property type="project" value="GO_Central"/>
</dbReference>
<feature type="domain" description="AB hydrolase-1" evidence="3">
    <location>
        <begin position="104"/>
        <end position="343"/>
    </location>
</feature>
<dbReference type="SUPFAM" id="SSF53474">
    <property type="entry name" value="alpha/beta-Hydrolases"/>
    <property type="match status" value="1"/>
</dbReference>
<evidence type="ECO:0000256" key="2">
    <source>
        <dbReference type="PIRSR" id="PIRSR005211-1"/>
    </source>
</evidence>
<dbReference type="PANTHER" id="PTHR10794">
    <property type="entry name" value="ABHYDROLASE DOMAIN-CONTAINING PROTEIN"/>
    <property type="match status" value="1"/>
</dbReference>
<proteinExistence type="inferred from homology"/>
<dbReference type="Gene3D" id="3.40.50.1820">
    <property type="entry name" value="alpha/beta hydrolase"/>
    <property type="match status" value="1"/>
</dbReference>
<accession>A9V1C9</accession>
<dbReference type="GO" id="GO:0008126">
    <property type="term" value="F:acetylesterase activity"/>
    <property type="evidence" value="ECO:0000318"/>
    <property type="project" value="GO_Central"/>
</dbReference>
<dbReference type="STRING" id="81824.A9V1C9"/>
<organism evidence="4 5">
    <name type="scientific">Monosiga brevicollis</name>
    <name type="common">Choanoflagellate</name>
    <dbReference type="NCBI Taxonomy" id="81824"/>
    <lineage>
        <taxon>Eukaryota</taxon>
        <taxon>Choanoflagellata</taxon>
        <taxon>Craspedida</taxon>
        <taxon>Salpingoecidae</taxon>
        <taxon>Monosiga</taxon>
    </lineage>
</organism>
<feature type="active site" description="Charge relay system" evidence="2">
    <location>
        <position position="185"/>
    </location>
</feature>
<dbReference type="PANTHER" id="PTHR10794:SF63">
    <property type="entry name" value="ALPHA_BETA HYDROLASE 1, ISOFORM A"/>
    <property type="match status" value="1"/>
</dbReference>
<dbReference type="RefSeq" id="XP_001746522.1">
    <property type="nucleotide sequence ID" value="XM_001746470.1"/>
</dbReference>
<dbReference type="GeneID" id="5891785"/>
<dbReference type="InterPro" id="IPR000073">
    <property type="entry name" value="AB_hydrolase_1"/>
</dbReference>
<dbReference type="InterPro" id="IPR029058">
    <property type="entry name" value="AB_hydrolase_fold"/>
</dbReference>
<evidence type="ECO:0000313" key="4">
    <source>
        <dbReference type="EMBL" id="EDQ88418.1"/>
    </source>
</evidence>
<dbReference type="AlphaFoldDB" id="A9V1C9"/>
<sequence>MHLKSPMRLPSEACFLGLTPCRPYLLPLPNAAAPQSCNAIHDYAPTPFHWIDFQGTLSTVIPFFFRYTSLFPEYYRELLPMEDGGTIGLDWAVPLEEVAKSDRPIVIIQHGLAGSSTSMYVVAAVRTLLATKDYIPVAMNARGCGGVRLTSKAVFTGTRTEDFEACLLYIRSKYPNRRLYAVGYSLGGALTARYLGLRGKQAVIDAAICISPPWNYHVNTPIFGFWSRTHLVKGLKDYIRDNRTELERYAPELDLNKLLAARNVREFDSHGVVALKEFDTADEYYTEASPIHLAHNIYVPTLAINAMDDPVCAGKATPDPEQMGPGLILVRTRTGGHVAFAEGLVPGTESWMERCIVEWLESCQRHL</sequence>
<dbReference type="Proteomes" id="UP000001357">
    <property type="component" value="Unassembled WGS sequence"/>
</dbReference>
<dbReference type="GO" id="GO:0047372">
    <property type="term" value="F:monoacylglycerol lipase activity"/>
    <property type="evidence" value="ECO:0000318"/>
    <property type="project" value="GO_Central"/>
</dbReference>
<dbReference type="EMBL" id="CH991554">
    <property type="protein sequence ID" value="EDQ88418.1"/>
    <property type="molecule type" value="Genomic_DNA"/>
</dbReference>
<gene>
    <name evidence="4" type="ORF">MONBRDRAFT_37380</name>
</gene>
<dbReference type="OMA" id="SIECFIP"/>
<evidence type="ECO:0000259" key="3">
    <source>
        <dbReference type="Pfam" id="PF00561"/>
    </source>
</evidence>
<dbReference type="Pfam" id="PF00561">
    <property type="entry name" value="Abhydrolase_1"/>
    <property type="match status" value="1"/>
</dbReference>
<keyword evidence="5" id="KW-1185">Reference proteome</keyword>
<dbReference type="eggNOG" id="KOG1838">
    <property type="taxonomic scope" value="Eukaryota"/>
</dbReference>
<dbReference type="InParanoid" id="A9V1C9"/>
<reference evidence="4 5" key="1">
    <citation type="journal article" date="2008" name="Nature">
        <title>The genome of the choanoflagellate Monosiga brevicollis and the origin of metazoans.</title>
        <authorList>
            <consortium name="JGI Sequencing"/>
            <person name="King N."/>
            <person name="Westbrook M.J."/>
            <person name="Young S.L."/>
            <person name="Kuo A."/>
            <person name="Abedin M."/>
            <person name="Chapman J."/>
            <person name="Fairclough S."/>
            <person name="Hellsten U."/>
            <person name="Isogai Y."/>
            <person name="Letunic I."/>
            <person name="Marr M."/>
            <person name="Pincus D."/>
            <person name="Putnam N."/>
            <person name="Rokas A."/>
            <person name="Wright K.J."/>
            <person name="Zuzow R."/>
            <person name="Dirks W."/>
            <person name="Good M."/>
            <person name="Goodstein D."/>
            <person name="Lemons D."/>
            <person name="Li W."/>
            <person name="Lyons J.B."/>
            <person name="Morris A."/>
            <person name="Nichols S."/>
            <person name="Richter D.J."/>
            <person name="Salamov A."/>
            <person name="Bork P."/>
            <person name="Lim W.A."/>
            <person name="Manning G."/>
            <person name="Miller W.T."/>
            <person name="McGinnis W."/>
            <person name="Shapiro H."/>
            <person name="Tjian R."/>
            <person name="Grigoriev I.V."/>
            <person name="Rokhsar D."/>
        </authorList>
    </citation>
    <scope>NUCLEOTIDE SEQUENCE [LARGE SCALE GENOMIC DNA]</scope>
    <source>
        <strain evidence="5">MX1 / ATCC 50154</strain>
    </source>
</reference>